<feature type="transmembrane region" description="Helical" evidence="11">
    <location>
        <begin position="761"/>
        <end position="779"/>
    </location>
</feature>
<keyword evidence="3" id="KW-1003">Cell membrane</keyword>
<dbReference type="CDD" id="cd03255">
    <property type="entry name" value="ABC_MJ0796_LolCDE_FtsE"/>
    <property type="match status" value="1"/>
</dbReference>
<dbReference type="PROSITE" id="PS50893">
    <property type="entry name" value="ABC_TRANSPORTER_2"/>
    <property type="match status" value="1"/>
</dbReference>
<evidence type="ECO:0000256" key="11">
    <source>
        <dbReference type="SAM" id="Phobius"/>
    </source>
</evidence>
<feature type="domain" description="ABC transporter" evidence="12">
    <location>
        <begin position="28"/>
        <end position="266"/>
    </location>
</feature>
<evidence type="ECO:0000256" key="6">
    <source>
        <dbReference type="ARBA" id="ARBA00022840"/>
    </source>
</evidence>
<accession>A0AB33XQN1</accession>
<dbReference type="EMBL" id="AMQX01000025">
    <property type="protein sequence ID" value="EKS48614.1"/>
    <property type="molecule type" value="Genomic_DNA"/>
</dbReference>
<protein>
    <submittedName>
        <fullName evidence="13">ABC-type antimicrobial peptide transport system, ATPase component</fullName>
    </submittedName>
</protein>
<feature type="transmembrane region" description="Helical" evidence="11">
    <location>
        <begin position="288"/>
        <end position="311"/>
    </location>
</feature>
<comment type="similarity">
    <text evidence="10">Belongs to the ABC transporter superfamily. Macrolide exporter (TC 3.A.1.122) family.</text>
</comment>
<dbReference type="GO" id="GO:0005524">
    <property type="term" value="F:ATP binding"/>
    <property type="evidence" value="ECO:0007669"/>
    <property type="project" value="UniProtKB-KW"/>
</dbReference>
<dbReference type="InterPro" id="IPR003838">
    <property type="entry name" value="ABC3_permease_C"/>
</dbReference>
<dbReference type="SMART" id="SM00382">
    <property type="entry name" value="AAA"/>
    <property type="match status" value="1"/>
</dbReference>
<dbReference type="GO" id="GO:0005886">
    <property type="term" value="C:plasma membrane"/>
    <property type="evidence" value="ECO:0007669"/>
    <property type="project" value="UniProtKB-SubCell"/>
</dbReference>
<dbReference type="InterPro" id="IPR027417">
    <property type="entry name" value="P-loop_NTPase"/>
</dbReference>
<dbReference type="FunFam" id="3.40.50.300:FF:000032">
    <property type="entry name" value="Export ABC transporter ATP-binding protein"/>
    <property type="match status" value="1"/>
</dbReference>
<dbReference type="PROSITE" id="PS00211">
    <property type="entry name" value="ABC_TRANSPORTER_1"/>
    <property type="match status" value="1"/>
</dbReference>
<dbReference type="GO" id="GO:0016887">
    <property type="term" value="F:ATP hydrolysis activity"/>
    <property type="evidence" value="ECO:0007669"/>
    <property type="project" value="InterPro"/>
</dbReference>
<evidence type="ECO:0000313" key="13">
    <source>
        <dbReference type="EMBL" id="EKS48614.1"/>
    </source>
</evidence>
<proteinExistence type="inferred from homology"/>
<dbReference type="AlphaFoldDB" id="A0AB33XQN1"/>
<dbReference type="Pfam" id="PF02687">
    <property type="entry name" value="FtsX"/>
    <property type="match status" value="1"/>
</dbReference>
<evidence type="ECO:0000256" key="1">
    <source>
        <dbReference type="ARBA" id="ARBA00004429"/>
    </source>
</evidence>
<keyword evidence="8 11" id="KW-1133">Transmembrane helix</keyword>
<dbReference type="GO" id="GO:0022857">
    <property type="term" value="F:transmembrane transporter activity"/>
    <property type="evidence" value="ECO:0007669"/>
    <property type="project" value="UniProtKB-ARBA"/>
</dbReference>
<dbReference type="InterPro" id="IPR017871">
    <property type="entry name" value="ABC_transporter-like_CS"/>
</dbReference>
<keyword evidence="9 11" id="KW-0472">Membrane</keyword>
<comment type="subcellular location">
    <subcellularLocation>
        <location evidence="1">Cell inner membrane</location>
        <topology evidence="1">Multi-pass membrane protein</topology>
    </subcellularLocation>
</comment>
<dbReference type="GO" id="GO:0006865">
    <property type="term" value="P:amino acid transport"/>
    <property type="evidence" value="ECO:0007669"/>
    <property type="project" value="UniProtKB-KW"/>
</dbReference>
<keyword evidence="5" id="KW-0547">Nucleotide-binding</keyword>
<name>A0AB33XQN1_LACRH</name>
<dbReference type="PANTHER" id="PTHR42798">
    <property type="entry name" value="LIPOPROTEIN-RELEASING SYSTEM ATP-BINDING PROTEIN LOLD"/>
    <property type="match status" value="1"/>
</dbReference>
<evidence type="ECO:0000256" key="9">
    <source>
        <dbReference type="ARBA" id="ARBA00023136"/>
    </source>
</evidence>
<keyword evidence="4 11" id="KW-0812">Transmembrane</keyword>
<dbReference type="PANTHER" id="PTHR42798:SF6">
    <property type="entry name" value="CELL DIVISION ATP-BINDING PROTEIN FTSE"/>
    <property type="match status" value="1"/>
</dbReference>
<dbReference type="InterPro" id="IPR003593">
    <property type="entry name" value="AAA+_ATPase"/>
</dbReference>
<comment type="caution">
    <text evidence="13">The sequence shown here is derived from an EMBL/GenBank/DDBJ whole genome shotgun (WGS) entry which is preliminary data.</text>
</comment>
<sequence length="798" mass="87366">MLGKYAKIWQVISFRRVVTCCRGEWSLLELKHIKKYYQTGDYTTKALDDVSVQFREQEFVAILGPSGSGKTTLLNVIGGLDRYDSGDLLLHGRSTKNFKESDWDAYRNNSVGFIFQSYNLIMHLSILENVELGLTLSGVSASERRKKAEAALVKVGLKEHMGKQPNQLSGGQMQRVAIARAIVSEPSILLADEPTGALDTETSQEIMQLIADLSRERLVVMVTHNPQLAHDYAQRIIEFKDGKILSDSKPYDVEEQTGHFDLRRTKMSYLTALKLSFTNIMTKKGRTFLTAFASSIGIIGIAVVLALSSGFQKQIDNTQSETLAQFPITISSTAVNLTAGAEDNTKTSTFKTTKTVEAKQSASDKAQHTNKLNQKYIDYVNGISKRLTNNIGYTYGTGMNLLRNVNGTVKPVQFSTAKPTGNQTQRSFSSASSSVYPVDREGKTSYLKKNYEVVAGSYPKSDNDVILIVDRDNSTNINALKNLGFSVKNGQKIKFGDIVGTKLKAIANDHYYQNVGGSVYVPTKNYADAYNQNGNRELTVTGVLRTRSKTSDGLLSQGFAYSDRLTKDLVAMNKNSAVVKAQRNSDVNIFTNQSIDDATKDQLITGLGGSETPTQITIYPTSFKDKDKILSYLDKFNHGKKKADQVVYTDLAGTISSMTGGIMSAITIVLVAFAGISLVTSMIMIAILTYTSVLERTKEIGVLKALGARRKDVTRVFDAETIILGVSSGILGIIIAWLLTFPINAILYGMTELPNVAQLNPVHAVILILISTILTVLGGHIPARMAANKDAAIALRAD</sequence>
<evidence type="ECO:0000259" key="12">
    <source>
        <dbReference type="PROSITE" id="PS50893"/>
    </source>
</evidence>
<keyword evidence="2" id="KW-0813">Transport</keyword>
<organism evidence="13 14">
    <name type="scientific">Lacticaseibacillus rhamnosus LRHMDP3</name>
    <dbReference type="NCBI Taxonomy" id="1203259"/>
    <lineage>
        <taxon>Bacteria</taxon>
        <taxon>Bacillati</taxon>
        <taxon>Bacillota</taxon>
        <taxon>Bacilli</taxon>
        <taxon>Lactobacillales</taxon>
        <taxon>Lactobacillaceae</taxon>
        <taxon>Lacticaseibacillus</taxon>
    </lineage>
</organism>
<evidence type="ECO:0000256" key="5">
    <source>
        <dbReference type="ARBA" id="ARBA00022741"/>
    </source>
</evidence>
<dbReference type="Pfam" id="PF00005">
    <property type="entry name" value="ABC_tran"/>
    <property type="match status" value="1"/>
</dbReference>
<keyword evidence="7" id="KW-0029">Amino-acid transport</keyword>
<feature type="transmembrane region" description="Helical" evidence="11">
    <location>
        <begin position="662"/>
        <end position="688"/>
    </location>
</feature>
<dbReference type="SUPFAM" id="SSF52540">
    <property type="entry name" value="P-loop containing nucleoside triphosphate hydrolases"/>
    <property type="match status" value="1"/>
</dbReference>
<evidence type="ECO:0000256" key="10">
    <source>
        <dbReference type="ARBA" id="ARBA00038388"/>
    </source>
</evidence>
<dbReference type="InterPro" id="IPR003439">
    <property type="entry name" value="ABC_transporter-like_ATP-bd"/>
</dbReference>
<dbReference type="Proteomes" id="UP000009352">
    <property type="component" value="Unassembled WGS sequence"/>
</dbReference>
<evidence type="ECO:0000256" key="8">
    <source>
        <dbReference type="ARBA" id="ARBA00022989"/>
    </source>
</evidence>
<feature type="transmembrane region" description="Helical" evidence="11">
    <location>
        <begin position="719"/>
        <end position="741"/>
    </location>
</feature>
<evidence type="ECO:0000256" key="4">
    <source>
        <dbReference type="ARBA" id="ARBA00022692"/>
    </source>
</evidence>
<dbReference type="Gene3D" id="3.40.50.300">
    <property type="entry name" value="P-loop containing nucleotide triphosphate hydrolases"/>
    <property type="match status" value="1"/>
</dbReference>
<evidence type="ECO:0000256" key="7">
    <source>
        <dbReference type="ARBA" id="ARBA00022970"/>
    </source>
</evidence>
<dbReference type="GO" id="GO:0098796">
    <property type="term" value="C:membrane protein complex"/>
    <property type="evidence" value="ECO:0007669"/>
    <property type="project" value="UniProtKB-ARBA"/>
</dbReference>
<evidence type="ECO:0000313" key="14">
    <source>
        <dbReference type="Proteomes" id="UP000009352"/>
    </source>
</evidence>
<evidence type="ECO:0000256" key="3">
    <source>
        <dbReference type="ARBA" id="ARBA00022475"/>
    </source>
</evidence>
<keyword evidence="6" id="KW-0067">ATP-binding</keyword>
<gene>
    <name evidence="13" type="ORF">LRHMDP3_2805</name>
</gene>
<reference evidence="13 14" key="1">
    <citation type="journal article" date="2013" name="Genome Announc.">
        <title>Draft Genome Sequence of Staphylococcus simulans UMC-CNS-990, Isolated from a Case of Chronic Bovine Mastitis.</title>
        <authorList>
            <person name="Calcutt M.J."/>
            <person name="Foecking M.F."/>
            <person name="Hsieh H.Y."/>
            <person name="Perry J."/>
            <person name="Stewart G.C."/>
            <person name="Middleton J.R."/>
        </authorList>
    </citation>
    <scope>NUCLEOTIDE SEQUENCE [LARGE SCALE GENOMIC DNA]</scope>
    <source>
        <strain evidence="13 14">LRHMDP3</strain>
    </source>
</reference>
<dbReference type="InterPro" id="IPR017911">
    <property type="entry name" value="MacB-like_ATP-bd"/>
</dbReference>
<evidence type="ECO:0000256" key="2">
    <source>
        <dbReference type="ARBA" id="ARBA00022448"/>
    </source>
</evidence>